<organism evidence="1">
    <name type="scientific">marine sediment metagenome</name>
    <dbReference type="NCBI Taxonomy" id="412755"/>
    <lineage>
        <taxon>unclassified sequences</taxon>
        <taxon>metagenomes</taxon>
        <taxon>ecological metagenomes</taxon>
    </lineage>
</organism>
<sequence length="64" mass="7310">MMNQDKFGLVAYGCCEDLTYKVDMLRQIPNLRRIAVPPFADAAKCAEQIGRDYVFGIGRVQLIW</sequence>
<reference evidence="1" key="1">
    <citation type="journal article" date="2014" name="Front. Microbiol.">
        <title>High frequency of phylogenetically diverse reductive dehalogenase-homologous genes in deep subseafloor sedimentary metagenomes.</title>
        <authorList>
            <person name="Kawai M."/>
            <person name="Futagami T."/>
            <person name="Toyoda A."/>
            <person name="Takaki Y."/>
            <person name="Nishi S."/>
            <person name="Hori S."/>
            <person name="Arai W."/>
            <person name="Tsubouchi T."/>
            <person name="Morono Y."/>
            <person name="Uchiyama I."/>
            <person name="Ito T."/>
            <person name="Fujiyama A."/>
            <person name="Inagaki F."/>
            <person name="Takami H."/>
        </authorList>
    </citation>
    <scope>NUCLEOTIDE SEQUENCE</scope>
    <source>
        <strain evidence="1">Expedition CK06-06</strain>
    </source>
</reference>
<accession>X1R6T0</accession>
<proteinExistence type="predicted"/>
<name>X1R6T0_9ZZZZ</name>
<dbReference type="EMBL" id="BARV01035801">
    <property type="protein sequence ID" value="GAI58840.1"/>
    <property type="molecule type" value="Genomic_DNA"/>
</dbReference>
<dbReference type="AlphaFoldDB" id="X1R6T0"/>
<protein>
    <submittedName>
        <fullName evidence="1">Uncharacterized protein</fullName>
    </submittedName>
</protein>
<evidence type="ECO:0000313" key="1">
    <source>
        <dbReference type="EMBL" id="GAI58840.1"/>
    </source>
</evidence>
<gene>
    <name evidence="1" type="ORF">S06H3_55788</name>
</gene>
<comment type="caution">
    <text evidence="1">The sequence shown here is derived from an EMBL/GenBank/DDBJ whole genome shotgun (WGS) entry which is preliminary data.</text>
</comment>